<keyword evidence="3" id="KW-1185">Reference proteome</keyword>
<reference evidence="2 3" key="1">
    <citation type="submission" date="2021-06" db="EMBL/GenBank/DDBJ databases">
        <title>Differences between aerobic and microaerobic xylene degrading microbial communities.</title>
        <authorList>
            <person name="Banerjee S."/>
            <person name="Tancsics A."/>
        </authorList>
    </citation>
    <scope>NUCLEOTIDE SEQUENCE [LARGE SCALE GENOMIC DNA]</scope>
    <source>
        <strain evidence="2 3">MAP12</strain>
    </source>
</reference>
<feature type="region of interest" description="Disordered" evidence="1">
    <location>
        <begin position="23"/>
        <end position="57"/>
    </location>
</feature>
<sequence length="57" mass="5974">MIGIVSAGNFATRRPLATPGACKASLPIADQPMSDRQDPLSAEQLARHTAAQDKAAR</sequence>
<comment type="caution">
    <text evidence="2">The sequence shown here is derived from an EMBL/GenBank/DDBJ whole genome shotgun (WGS) entry which is preliminary data.</text>
</comment>
<evidence type="ECO:0000313" key="3">
    <source>
        <dbReference type="Proteomes" id="UP000813068"/>
    </source>
</evidence>
<gene>
    <name evidence="2" type="ORF">KRX52_12380</name>
</gene>
<name>A0ABS6MXP0_9GAMM</name>
<protein>
    <submittedName>
        <fullName evidence="2">Uncharacterized protein</fullName>
    </submittedName>
</protein>
<proteinExistence type="predicted"/>
<dbReference type="Proteomes" id="UP000813068">
    <property type="component" value="Unassembled WGS sequence"/>
</dbReference>
<evidence type="ECO:0000313" key="2">
    <source>
        <dbReference type="EMBL" id="MBV2133589.1"/>
    </source>
</evidence>
<dbReference type="EMBL" id="JAHRGL010000030">
    <property type="protein sequence ID" value="MBV2133589.1"/>
    <property type="molecule type" value="Genomic_DNA"/>
</dbReference>
<evidence type="ECO:0000256" key="1">
    <source>
        <dbReference type="SAM" id="MobiDB-lite"/>
    </source>
</evidence>
<accession>A0ABS6MXP0</accession>
<dbReference type="RefSeq" id="WP_217682035.1">
    <property type="nucleotide sequence ID" value="NZ_JAHRGL010000030.1"/>
</dbReference>
<organism evidence="2 3">
    <name type="scientific">Geopseudomonas aromaticivorans</name>
    <dbReference type="NCBI Taxonomy" id="2849492"/>
    <lineage>
        <taxon>Bacteria</taxon>
        <taxon>Pseudomonadati</taxon>
        <taxon>Pseudomonadota</taxon>
        <taxon>Gammaproteobacteria</taxon>
        <taxon>Pseudomonadales</taxon>
        <taxon>Pseudomonadaceae</taxon>
        <taxon>Geopseudomonas</taxon>
    </lineage>
</organism>